<evidence type="ECO:0000313" key="1">
    <source>
        <dbReference type="EMBL" id="MEQ4486932.1"/>
    </source>
</evidence>
<keyword evidence="2" id="KW-1185">Reference proteome</keyword>
<protein>
    <submittedName>
        <fullName evidence="1">Carbohydrate-binding family 9-like protein</fullName>
    </submittedName>
</protein>
<dbReference type="CDD" id="cd09620">
    <property type="entry name" value="CBM9_like_3"/>
    <property type="match status" value="1"/>
</dbReference>
<gene>
    <name evidence="1" type="ORF">QJS35_31605</name>
</gene>
<accession>A0ABV1L4J6</accession>
<evidence type="ECO:0000313" key="2">
    <source>
        <dbReference type="Proteomes" id="UP001493487"/>
    </source>
</evidence>
<comment type="caution">
    <text evidence="1">The sequence shown here is derived from an EMBL/GenBank/DDBJ whole genome shotgun (WGS) entry which is preliminary data.</text>
</comment>
<dbReference type="RefSeq" id="WP_232190011.1">
    <property type="nucleotide sequence ID" value="NZ_JAIOAP010000026.1"/>
</dbReference>
<dbReference type="SUPFAM" id="SSF49344">
    <property type="entry name" value="CBD9-like"/>
    <property type="match status" value="1"/>
</dbReference>
<dbReference type="Proteomes" id="UP001493487">
    <property type="component" value="Unassembled WGS sequence"/>
</dbReference>
<reference evidence="1 2" key="1">
    <citation type="journal article" date="2023" name="Genome Announc.">
        <title>Pan-Genome Analyses of the Genus Cohnella and Proposal of the Novel Species Cohnella silvisoli sp. nov., Isolated from Forest Soil.</title>
        <authorList>
            <person name="Wang C."/>
            <person name="Mao L."/>
            <person name="Bao G."/>
            <person name="Zhu H."/>
        </authorList>
    </citation>
    <scope>NUCLEOTIDE SEQUENCE [LARGE SCALE GENOMIC DNA]</scope>
    <source>
        <strain evidence="1 2">NL03-T5-1</strain>
    </source>
</reference>
<dbReference type="Gene3D" id="2.60.40.1190">
    <property type="match status" value="1"/>
</dbReference>
<organism evidence="1 2">
    <name type="scientific">Cohnella silvisoli</name>
    <dbReference type="NCBI Taxonomy" id="2873699"/>
    <lineage>
        <taxon>Bacteria</taxon>
        <taxon>Bacillati</taxon>
        <taxon>Bacillota</taxon>
        <taxon>Bacilli</taxon>
        <taxon>Bacillales</taxon>
        <taxon>Paenibacillaceae</taxon>
        <taxon>Cohnella</taxon>
    </lineage>
</organism>
<name>A0ABV1L4J6_9BACL</name>
<proteinExistence type="predicted"/>
<sequence>MGFSRPVYGCARREIGRFPGLRDEIWLSLPFMELKETESGGPPRLATAVQAYWSQDRSSICFRFVGADDGIVSTFLEHDDPLYMEDVIELFLSETGSMNRYKEFELSPANVKFDADIINDLKSDIQVNRSWHAAGWRTEFDIDQARSGFVSVWEIPFECFEVGCPSPDDRWTMNCYRIDRSERFGDEYSAWSPTGKINFHIPECFGWLLFEK</sequence>
<dbReference type="EMBL" id="JASKHM010000027">
    <property type="protein sequence ID" value="MEQ4486932.1"/>
    <property type="molecule type" value="Genomic_DNA"/>
</dbReference>